<dbReference type="EMBL" id="LPJV01000036">
    <property type="protein sequence ID" value="KWF51931.1"/>
    <property type="molecule type" value="Genomic_DNA"/>
</dbReference>
<dbReference type="GO" id="GO:0006355">
    <property type="term" value="P:regulation of DNA-templated transcription"/>
    <property type="evidence" value="ECO:0007669"/>
    <property type="project" value="TreeGrafter"/>
</dbReference>
<dbReference type="RefSeq" id="WP_060188947.1">
    <property type="nucleotide sequence ID" value="NZ_LPJS01000046.1"/>
</dbReference>
<gene>
    <name evidence="2" type="ORF">WL88_18780</name>
</gene>
<evidence type="ECO:0000259" key="1">
    <source>
        <dbReference type="Pfam" id="PF01965"/>
    </source>
</evidence>
<sequence length="233" mass="24871">MISRKLKIAMVCYPNMTLLDLLGPETVFSRFADIHLVWKTLESLSTDTNVSINPNCTFADCPDDLDIVFVPGGPGSIAIMSDAEVLSFIREKSRDSRFVTSVCTGSLILAAAGLLKGARATTHWSVRDELAMMGAIVVNERVVVDGNRITGGGITSGIDFGLEVVALVIGEDAAKATTLFLEYDPKPPFASGTPELAGEKVVRMLSPEISQVKKGIAEAIAKVNRLGLGRVDC</sequence>
<dbReference type="PANTHER" id="PTHR43130:SF2">
    <property type="entry name" value="DJ-1_PFPI DOMAIN-CONTAINING PROTEIN"/>
    <property type="match status" value="1"/>
</dbReference>
<dbReference type="Gene3D" id="3.40.50.880">
    <property type="match status" value="1"/>
</dbReference>
<dbReference type="SUPFAM" id="SSF52317">
    <property type="entry name" value="Class I glutamine amidotransferase-like"/>
    <property type="match status" value="1"/>
</dbReference>
<evidence type="ECO:0000313" key="2">
    <source>
        <dbReference type="EMBL" id="KWF51931.1"/>
    </source>
</evidence>
<organism evidence="2 3">
    <name type="scientific">Burkholderia diffusa</name>
    <dbReference type="NCBI Taxonomy" id="488732"/>
    <lineage>
        <taxon>Bacteria</taxon>
        <taxon>Pseudomonadati</taxon>
        <taxon>Pseudomonadota</taxon>
        <taxon>Betaproteobacteria</taxon>
        <taxon>Burkholderiales</taxon>
        <taxon>Burkholderiaceae</taxon>
        <taxon>Burkholderia</taxon>
        <taxon>Burkholderia cepacia complex</taxon>
    </lineage>
</organism>
<evidence type="ECO:0000313" key="3">
    <source>
        <dbReference type="Proteomes" id="UP000063236"/>
    </source>
</evidence>
<dbReference type="AlphaFoldDB" id="A0AAW3PF47"/>
<dbReference type="Pfam" id="PF01965">
    <property type="entry name" value="DJ-1_PfpI"/>
    <property type="match status" value="1"/>
</dbReference>
<proteinExistence type="predicted"/>
<dbReference type="InterPro" id="IPR052158">
    <property type="entry name" value="INH-QAR"/>
</dbReference>
<feature type="domain" description="DJ-1/PfpI" evidence="1">
    <location>
        <begin position="7"/>
        <end position="166"/>
    </location>
</feature>
<name>A0AAW3PF47_9BURK</name>
<dbReference type="Proteomes" id="UP000063236">
    <property type="component" value="Unassembled WGS sequence"/>
</dbReference>
<protein>
    <submittedName>
        <fullName evidence="2">Glutamine amidotransferase</fullName>
    </submittedName>
</protein>
<accession>A0AAW3PF47</accession>
<dbReference type="PANTHER" id="PTHR43130">
    <property type="entry name" value="ARAC-FAMILY TRANSCRIPTIONAL REGULATOR"/>
    <property type="match status" value="1"/>
</dbReference>
<keyword evidence="2" id="KW-0315">Glutamine amidotransferase</keyword>
<dbReference type="InterPro" id="IPR029062">
    <property type="entry name" value="Class_I_gatase-like"/>
</dbReference>
<dbReference type="CDD" id="cd03139">
    <property type="entry name" value="GATase1_PfpI_2"/>
    <property type="match status" value="1"/>
</dbReference>
<comment type="caution">
    <text evidence="2">The sequence shown here is derived from an EMBL/GenBank/DDBJ whole genome shotgun (WGS) entry which is preliminary data.</text>
</comment>
<reference evidence="2 3" key="1">
    <citation type="submission" date="2015-11" db="EMBL/GenBank/DDBJ databases">
        <title>Expanding the genomic diversity of Burkholderia species for the development of highly accurate diagnostics.</title>
        <authorList>
            <person name="Sahl J."/>
            <person name="Keim P."/>
            <person name="Wagner D."/>
        </authorList>
    </citation>
    <scope>NUCLEOTIDE SEQUENCE [LARGE SCALE GENOMIC DNA]</scope>
    <source>
        <strain evidence="2 3">MSMB378WGS</strain>
    </source>
</reference>
<dbReference type="InterPro" id="IPR002818">
    <property type="entry name" value="DJ-1/PfpI"/>
</dbReference>